<dbReference type="EMBL" id="AMGX01000001">
    <property type="protein sequence ID" value="EXJ75706.1"/>
    <property type="molecule type" value="Genomic_DNA"/>
</dbReference>
<keyword evidence="2" id="KW-1185">Reference proteome</keyword>
<sequence length="350" mass="40151">MFEFIHPTGVPARTSAWQTLSDQVHSASALLQSGTIDRAEATLDRFFHGLRQAAKHLDPSFLAKFWRICLGIKSIDGRIPGGGCLKRFFDSLIGTILEHNGQRHPLAVLVTAIRNVSPTELMNTLRLGFWMSIKVLKQFIGDENTMVLHMWSVFYRYWNERRDPAGFLWKFWYIRSKYSNGQLYNAETAITLSYYHAYAAYYVCRQRELARPIVMSLFQDAKEEVGRMATKGDVHWSLVTQALAFSARAVAYFHYERHEMSWSHGAMDIAIALLQTGDEECRIRAATLSKMLLAWLKNTKNTPFSAPQEKVQTFQEVPEVFTEGPSYLMKMLRSTAREISGNYNHLMTAK</sequence>
<dbReference type="RefSeq" id="XP_007739023.1">
    <property type="nucleotide sequence ID" value="XM_007740833.1"/>
</dbReference>
<reference evidence="1 2" key="1">
    <citation type="submission" date="2013-03" db="EMBL/GenBank/DDBJ databases">
        <title>The Genome Sequence of Cladophialophora psammophila CBS 110553.</title>
        <authorList>
            <consortium name="The Broad Institute Genomics Platform"/>
            <person name="Cuomo C."/>
            <person name="de Hoog S."/>
            <person name="Gorbushina A."/>
            <person name="Walker B."/>
            <person name="Young S.K."/>
            <person name="Zeng Q."/>
            <person name="Gargeya S."/>
            <person name="Fitzgerald M."/>
            <person name="Haas B."/>
            <person name="Abouelleil A."/>
            <person name="Allen A.W."/>
            <person name="Alvarado L."/>
            <person name="Arachchi H.M."/>
            <person name="Berlin A.M."/>
            <person name="Chapman S.B."/>
            <person name="Gainer-Dewar J."/>
            <person name="Goldberg J."/>
            <person name="Griggs A."/>
            <person name="Gujja S."/>
            <person name="Hansen M."/>
            <person name="Howarth C."/>
            <person name="Imamovic A."/>
            <person name="Ireland A."/>
            <person name="Larimer J."/>
            <person name="McCowan C."/>
            <person name="Murphy C."/>
            <person name="Pearson M."/>
            <person name="Poon T.W."/>
            <person name="Priest M."/>
            <person name="Roberts A."/>
            <person name="Saif S."/>
            <person name="Shea T."/>
            <person name="Sisk P."/>
            <person name="Sykes S."/>
            <person name="Wortman J."/>
            <person name="Nusbaum C."/>
            <person name="Birren B."/>
        </authorList>
    </citation>
    <scope>NUCLEOTIDE SEQUENCE [LARGE SCALE GENOMIC DNA]</scope>
    <source>
        <strain evidence="1 2">CBS 110553</strain>
    </source>
</reference>
<dbReference type="OrthoDB" id="5308957at2759"/>
<accession>W9XFI4</accession>
<dbReference type="HOGENOM" id="CLU_058845_0_0_1"/>
<gene>
    <name evidence="1" type="ORF">A1O5_00213</name>
</gene>
<comment type="caution">
    <text evidence="1">The sequence shown here is derived from an EMBL/GenBank/DDBJ whole genome shotgun (WGS) entry which is preliminary data.</text>
</comment>
<organism evidence="1 2">
    <name type="scientific">Cladophialophora psammophila CBS 110553</name>
    <dbReference type="NCBI Taxonomy" id="1182543"/>
    <lineage>
        <taxon>Eukaryota</taxon>
        <taxon>Fungi</taxon>
        <taxon>Dikarya</taxon>
        <taxon>Ascomycota</taxon>
        <taxon>Pezizomycotina</taxon>
        <taxon>Eurotiomycetes</taxon>
        <taxon>Chaetothyriomycetidae</taxon>
        <taxon>Chaetothyriales</taxon>
        <taxon>Herpotrichiellaceae</taxon>
        <taxon>Cladophialophora</taxon>
    </lineage>
</organism>
<dbReference type="Proteomes" id="UP000019471">
    <property type="component" value="Unassembled WGS sequence"/>
</dbReference>
<name>W9XFI4_9EURO</name>
<proteinExistence type="predicted"/>
<dbReference type="AlphaFoldDB" id="W9XFI4"/>
<dbReference type="GeneID" id="19184950"/>
<protein>
    <submittedName>
        <fullName evidence="1">Uncharacterized protein</fullName>
    </submittedName>
</protein>
<evidence type="ECO:0000313" key="2">
    <source>
        <dbReference type="Proteomes" id="UP000019471"/>
    </source>
</evidence>
<dbReference type="eggNOG" id="ENOG502SQJN">
    <property type="taxonomic scope" value="Eukaryota"/>
</dbReference>
<evidence type="ECO:0000313" key="1">
    <source>
        <dbReference type="EMBL" id="EXJ75706.1"/>
    </source>
</evidence>